<feature type="region of interest" description="Disordered" evidence="2">
    <location>
        <begin position="91"/>
        <end position="110"/>
    </location>
</feature>
<feature type="compositionally biased region" description="Basic and acidic residues" evidence="2">
    <location>
        <begin position="91"/>
        <end position="100"/>
    </location>
</feature>
<name>A0A8T3CAF8_9TELE</name>
<evidence type="ECO:0000313" key="3">
    <source>
        <dbReference type="EMBL" id="KAI1881939.1"/>
    </source>
</evidence>
<dbReference type="Gene3D" id="3.40.50.300">
    <property type="entry name" value="P-loop containing nucleotide triphosphate hydrolases"/>
    <property type="match status" value="1"/>
</dbReference>
<evidence type="ECO:0008006" key="5">
    <source>
        <dbReference type="Google" id="ProtNLM"/>
    </source>
</evidence>
<keyword evidence="1" id="KW-0547">Nucleotide-binding</keyword>
<gene>
    <name evidence="3" type="ORF">AGOR_G00244860</name>
</gene>
<sequence length="110" mass="12306">MRENDPGSCIVFLIGTKKDLLSSAECQRTERDAIKMAAEMHAEFWSVSSKTGENVREFFFRVAALAFEETMLQALERGGPSHIGARDLIRIDRGTTEEPQGKSVKRLPCC</sequence>
<protein>
    <recommendedName>
        <fullName evidence="5">Ras-related protein Rab-36</fullName>
    </recommendedName>
</protein>
<comment type="caution">
    <text evidence="3">The sequence shown here is derived from an EMBL/GenBank/DDBJ whole genome shotgun (WGS) entry which is preliminary data.</text>
</comment>
<organism evidence="3 4">
    <name type="scientific">Albula goreensis</name>
    <dbReference type="NCBI Taxonomy" id="1534307"/>
    <lineage>
        <taxon>Eukaryota</taxon>
        <taxon>Metazoa</taxon>
        <taxon>Chordata</taxon>
        <taxon>Craniata</taxon>
        <taxon>Vertebrata</taxon>
        <taxon>Euteleostomi</taxon>
        <taxon>Actinopterygii</taxon>
        <taxon>Neopterygii</taxon>
        <taxon>Teleostei</taxon>
        <taxon>Albuliformes</taxon>
        <taxon>Albulidae</taxon>
        <taxon>Albula</taxon>
    </lineage>
</organism>
<dbReference type="GO" id="GO:0005525">
    <property type="term" value="F:GTP binding"/>
    <property type="evidence" value="ECO:0007669"/>
    <property type="project" value="InterPro"/>
</dbReference>
<evidence type="ECO:0000256" key="1">
    <source>
        <dbReference type="ARBA" id="ARBA00022741"/>
    </source>
</evidence>
<dbReference type="AlphaFoldDB" id="A0A8T3CAF8"/>
<dbReference type="SUPFAM" id="SSF52540">
    <property type="entry name" value="P-loop containing nucleoside triphosphate hydrolases"/>
    <property type="match status" value="1"/>
</dbReference>
<evidence type="ECO:0000313" key="4">
    <source>
        <dbReference type="Proteomes" id="UP000829720"/>
    </source>
</evidence>
<dbReference type="Pfam" id="PF00071">
    <property type="entry name" value="Ras"/>
    <property type="match status" value="1"/>
</dbReference>
<dbReference type="GO" id="GO:0003924">
    <property type="term" value="F:GTPase activity"/>
    <property type="evidence" value="ECO:0007669"/>
    <property type="project" value="InterPro"/>
</dbReference>
<dbReference type="InterPro" id="IPR027417">
    <property type="entry name" value="P-loop_NTPase"/>
</dbReference>
<dbReference type="EMBL" id="JAERUA010000025">
    <property type="protein sequence ID" value="KAI1881939.1"/>
    <property type="molecule type" value="Genomic_DNA"/>
</dbReference>
<reference evidence="3" key="1">
    <citation type="submission" date="2021-01" db="EMBL/GenBank/DDBJ databases">
        <authorList>
            <person name="Zahm M."/>
            <person name="Roques C."/>
            <person name="Cabau C."/>
            <person name="Klopp C."/>
            <person name="Donnadieu C."/>
            <person name="Jouanno E."/>
            <person name="Lampietro C."/>
            <person name="Louis A."/>
            <person name="Herpin A."/>
            <person name="Echchiki A."/>
            <person name="Berthelot C."/>
            <person name="Parey E."/>
            <person name="Roest-Crollius H."/>
            <person name="Braasch I."/>
            <person name="Postlethwait J."/>
            <person name="Bobe J."/>
            <person name="Montfort J."/>
            <person name="Bouchez O."/>
            <person name="Begum T."/>
            <person name="Mejri S."/>
            <person name="Adams A."/>
            <person name="Chen W.-J."/>
            <person name="Guiguen Y."/>
        </authorList>
    </citation>
    <scope>NUCLEOTIDE SEQUENCE</scope>
    <source>
        <tissue evidence="3">Blood</tissue>
    </source>
</reference>
<dbReference type="OrthoDB" id="413584at2759"/>
<dbReference type="InterPro" id="IPR001806">
    <property type="entry name" value="Small_GTPase"/>
</dbReference>
<dbReference type="Proteomes" id="UP000829720">
    <property type="component" value="Unassembled WGS sequence"/>
</dbReference>
<evidence type="ECO:0000256" key="2">
    <source>
        <dbReference type="SAM" id="MobiDB-lite"/>
    </source>
</evidence>
<keyword evidence="4" id="KW-1185">Reference proteome</keyword>
<proteinExistence type="predicted"/>
<accession>A0A8T3CAF8</accession>